<accession>A0A8H2XVV8</accession>
<evidence type="ECO:0000256" key="9">
    <source>
        <dbReference type="PIRSR" id="PIRSR000350-3"/>
    </source>
</evidence>
<evidence type="ECO:0000256" key="4">
    <source>
        <dbReference type="ARBA" id="ARBA00023002"/>
    </source>
</evidence>
<feature type="domain" description="FAD/NAD(P)-binding" evidence="13">
    <location>
        <begin position="42"/>
        <end position="294"/>
    </location>
</feature>
<keyword evidence="7 11" id="KW-0676">Redox-active center</keyword>
<proteinExistence type="inferred from homology"/>
<dbReference type="Gene3D" id="3.30.390.30">
    <property type="match status" value="1"/>
</dbReference>
<dbReference type="InterPro" id="IPR036188">
    <property type="entry name" value="FAD/NAD-bd_sf"/>
</dbReference>
<evidence type="ECO:0000259" key="13">
    <source>
        <dbReference type="Pfam" id="PF07992"/>
    </source>
</evidence>
<feature type="binding site" evidence="9">
    <location>
        <position position="89"/>
    </location>
    <ligand>
        <name>FAD</name>
        <dbReference type="ChEBI" id="CHEBI:57692"/>
    </ligand>
</feature>
<name>A0A8H2XVV8_9AGAM</name>
<feature type="binding site" evidence="9">
    <location>
        <position position="367"/>
    </location>
    <ligand>
        <name>NAD(+)</name>
        <dbReference type="ChEBI" id="CHEBI:57540"/>
    </ligand>
</feature>
<feature type="active site" description="Proton acceptor" evidence="8">
    <location>
        <position position="540"/>
    </location>
</feature>
<dbReference type="Pfam" id="PF07992">
    <property type="entry name" value="Pyr_redox_2"/>
    <property type="match status" value="2"/>
</dbReference>
<dbReference type="FunFam" id="3.30.390.30:FF:000001">
    <property type="entry name" value="Dihydrolipoyl dehydrogenase"/>
    <property type="match status" value="1"/>
</dbReference>
<dbReference type="InterPro" id="IPR050151">
    <property type="entry name" value="Class-I_Pyr_Nuc-Dis_Oxidored"/>
</dbReference>
<dbReference type="GO" id="GO:0050660">
    <property type="term" value="F:flavin adenine dinucleotide binding"/>
    <property type="evidence" value="ECO:0007669"/>
    <property type="project" value="TreeGrafter"/>
</dbReference>
<dbReference type="GO" id="GO:0045252">
    <property type="term" value="C:oxoglutarate dehydrogenase complex"/>
    <property type="evidence" value="ECO:0007669"/>
    <property type="project" value="TreeGrafter"/>
</dbReference>
<dbReference type="FunFam" id="3.50.50.60:FF:000001">
    <property type="entry name" value="Dihydrolipoyl dehydrogenase, mitochondrial"/>
    <property type="match status" value="1"/>
</dbReference>
<dbReference type="InterPro" id="IPR016156">
    <property type="entry name" value="FAD/NAD-linked_Rdtase_dimer_sf"/>
</dbReference>
<evidence type="ECO:0000256" key="3">
    <source>
        <dbReference type="ARBA" id="ARBA00022827"/>
    </source>
</evidence>
<dbReference type="InterPro" id="IPR023753">
    <property type="entry name" value="FAD/NAD-binding_dom"/>
</dbReference>
<keyword evidence="2 11" id="KW-0285">Flavoprotein</keyword>
<dbReference type="PRINTS" id="PR00368">
    <property type="entry name" value="FADPNR"/>
</dbReference>
<keyword evidence="5 9" id="KW-0520">NAD</keyword>
<feature type="disulfide bond" description="Redox-active" evidence="10">
    <location>
        <begin position="80"/>
        <end position="85"/>
    </location>
</feature>
<keyword evidence="3 9" id="KW-0274">FAD</keyword>
<feature type="binding site" evidence="9">
    <location>
        <begin position="219"/>
        <end position="226"/>
    </location>
    <ligand>
        <name>NAD(+)</name>
        <dbReference type="ChEBI" id="CHEBI:57540"/>
    </ligand>
</feature>
<evidence type="ECO:0000256" key="10">
    <source>
        <dbReference type="PIRSR" id="PIRSR000350-4"/>
    </source>
</evidence>
<evidence type="ECO:0000313" key="15">
    <source>
        <dbReference type="Proteomes" id="UP000663853"/>
    </source>
</evidence>
<dbReference type="PRINTS" id="PR00411">
    <property type="entry name" value="PNDRDTASEI"/>
</dbReference>
<feature type="domain" description="FAD/NAD(P)-binding" evidence="13">
    <location>
        <begin position="356"/>
        <end position="423"/>
    </location>
</feature>
<sequence length="561" mass="59905">MLKLATRMNRAAMRGVGPRALGLMRASPIGVRMMASEAKEEYDAVIIGGGPGGYVAAIKAAQLGLKTACIEKRGTLGGTCLNVGCIPSKAMLNNSHKYHDALHDLKSRGIDVEGVHLNLPQMLKAKDTAVTGLTKGVEGLFKKNKVTYIKGAGSFASPTEIDVALNDGGSTTVTAKNVIIATGSEVTPFPGLEIDEKAVVSSTGALELQQVPKKMIVVGGGVIGLEMGSVWSRLGAEVTVVEFLGGIGGVGIDEEIAKQFQRTLQKQGFKFMLNTKVLSGTKTDSGVQLEVESAKDGKKDTVRPGPGKHNYHINYIIYNPLRIYGPTTPHLPEITPIPEPLPTDRLYPRPHWYPLQIEADVVLVSIGRRPYTAGLGLDKIGVELDKRGRIVVDDQFNTSVPGVKCIGDATFGPMLAHKAEEEGIAAVEIIKHGHGHVNYNAIPSVVYTHPEVAWVGKTEQELKADGVAYKVGKFPFAANSRAKTNADHEGVVKFVVEKETDRVLGCHIIGPNAGEMIASAVLAIEYSASAEDIARTCHAHPTLSEAFKEAAMASYDAPIHF</sequence>
<dbReference type="GO" id="GO:0005739">
    <property type="term" value="C:mitochondrion"/>
    <property type="evidence" value="ECO:0007669"/>
    <property type="project" value="TreeGrafter"/>
</dbReference>
<keyword evidence="4 11" id="KW-0560">Oxidoreductase</keyword>
<evidence type="ECO:0000256" key="8">
    <source>
        <dbReference type="PIRSR" id="PIRSR000350-2"/>
    </source>
</evidence>
<evidence type="ECO:0000256" key="6">
    <source>
        <dbReference type="ARBA" id="ARBA00023157"/>
    </source>
</evidence>
<dbReference type="Proteomes" id="UP000663853">
    <property type="component" value="Unassembled WGS sequence"/>
</dbReference>
<dbReference type="PROSITE" id="PS00076">
    <property type="entry name" value="PYRIDINE_REDOX_1"/>
    <property type="match status" value="1"/>
</dbReference>
<dbReference type="EMBL" id="CAJMXA010000469">
    <property type="protein sequence ID" value="CAE6431946.1"/>
    <property type="molecule type" value="Genomic_DNA"/>
</dbReference>
<evidence type="ECO:0000313" key="14">
    <source>
        <dbReference type="EMBL" id="CAE6431946.1"/>
    </source>
</evidence>
<comment type="caution">
    <text evidence="14">The sequence shown here is derived from an EMBL/GenBank/DDBJ whole genome shotgun (WGS) entry which is preliminary data.</text>
</comment>
<dbReference type="Pfam" id="PF02852">
    <property type="entry name" value="Pyr_redox_dim"/>
    <property type="match status" value="1"/>
</dbReference>
<evidence type="ECO:0000256" key="5">
    <source>
        <dbReference type="ARBA" id="ARBA00023027"/>
    </source>
</evidence>
<feature type="binding site" evidence="9">
    <location>
        <position position="242"/>
    </location>
    <ligand>
        <name>NAD(+)</name>
        <dbReference type="ChEBI" id="CHEBI:57540"/>
    </ligand>
</feature>
<dbReference type="InterPro" id="IPR012999">
    <property type="entry name" value="Pyr_OxRdtase_I_AS"/>
</dbReference>
<gene>
    <name evidence="14" type="ORF">RDB_LOCUS24999</name>
</gene>
<dbReference type="InterPro" id="IPR001100">
    <property type="entry name" value="Pyr_nuc-diS_OxRdtase"/>
</dbReference>
<comment type="cofactor">
    <cofactor evidence="9">
        <name>FAD</name>
        <dbReference type="ChEBI" id="CHEBI:57692"/>
    </cofactor>
    <text evidence="9">Binds 1 FAD per subunit.</text>
</comment>
<feature type="binding site" evidence="9">
    <location>
        <position position="153"/>
    </location>
    <ligand>
        <name>FAD</name>
        <dbReference type="ChEBI" id="CHEBI:57692"/>
    </ligand>
</feature>
<evidence type="ECO:0000256" key="7">
    <source>
        <dbReference type="ARBA" id="ARBA00023284"/>
    </source>
</evidence>
<evidence type="ECO:0000256" key="1">
    <source>
        <dbReference type="ARBA" id="ARBA00007532"/>
    </source>
</evidence>
<evidence type="ECO:0000256" key="2">
    <source>
        <dbReference type="ARBA" id="ARBA00022630"/>
    </source>
</evidence>
<dbReference type="GO" id="GO:0006103">
    <property type="term" value="P:2-oxoglutarate metabolic process"/>
    <property type="evidence" value="ECO:0007669"/>
    <property type="project" value="TreeGrafter"/>
</dbReference>
<dbReference type="PIRSF" id="PIRSF000350">
    <property type="entry name" value="Mercury_reductase_MerA"/>
    <property type="match status" value="1"/>
</dbReference>
<feature type="binding site" evidence="9">
    <location>
        <begin position="414"/>
        <end position="417"/>
    </location>
    <ligand>
        <name>FAD</name>
        <dbReference type="ChEBI" id="CHEBI:57692"/>
    </ligand>
</feature>
<dbReference type="PANTHER" id="PTHR22912:SF151">
    <property type="entry name" value="DIHYDROLIPOYL DEHYDROGENASE, MITOCHONDRIAL"/>
    <property type="match status" value="1"/>
</dbReference>
<dbReference type="AlphaFoldDB" id="A0A8H2XVV8"/>
<reference evidence="14" key="1">
    <citation type="submission" date="2021-01" db="EMBL/GenBank/DDBJ databases">
        <authorList>
            <person name="Kaushik A."/>
        </authorList>
    </citation>
    <scope>NUCLEOTIDE SEQUENCE</scope>
    <source>
        <strain evidence="14">AG6-10EEA</strain>
    </source>
</reference>
<dbReference type="Gene3D" id="3.50.50.60">
    <property type="entry name" value="FAD/NAD(P)-binding domain"/>
    <property type="match status" value="2"/>
</dbReference>
<evidence type="ECO:0000256" key="11">
    <source>
        <dbReference type="RuleBase" id="RU003691"/>
    </source>
</evidence>
<dbReference type="GO" id="GO:0004148">
    <property type="term" value="F:dihydrolipoyl dehydrogenase (NADH) activity"/>
    <property type="evidence" value="ECO:0007669"/>
    <property type="project" value="TreeGrafter"/>
</dbReference>
<dbReference type="SUPFAM" id="SSF55424">
    <property type="entry name" value="FAD/NAD-linked reductases, dimerisation (C-terminal) domain"/>
    <property type="match status" value="1"/>
</dbReference>
<dbReference type="PANTHER" id="PTHR22912">
    <property type="entry name" value="DISULFIDE OXIDOREDUCTASE"/>
    <property type="match status" value="1"/>
</dbReference>
<feature type="binding site" evidence="9">
    <location>
        <begin position="182"/>
        <end position="184"/>
    </location>
    <ligand>
        <name>FAD</name>
        <dbReference type="ChEBI" id="CHEBI:57692"/>
    </ligand>
</feature>
<dbReference type="SUPFAM" id="SSF51905">
    <property type="entry name" value="FAD/NAD(P)-binding domain"/>
    <property type="match status" value="1"/>
</dbReference>
<feature type="binding site" evidence="9">
    <location>
        <position position="408"/>
    </location>
    <ligand>
        <name>FAD</name>
        <dbReference type="ChEBI" id="CHEBI:57692"/>
    </ligand>
</feature>
<keyword evidence="9" id="KW-0547">Nucleotide-binding</keyword>
<evidence type="ECO:0000259" key="12">
    <source>
        <dbReference type="Pfam" id="PF02852"/>
    </source>
</evidence>
<dbReference type="InterPro" id="IPR004099">
    <property type="entry name" value="Pyr_nucl-diS_OxRdtase_dimer"/>
</dbReference>
<organism evidence="14 15">
    <name type="scientific">Rhizoctonia solani</name>
    <dbReference type="NCBI Taxonomy" id="456999"/>
    <lineage>
        <taxon>Eukaryota</taxon>
        <taxon>Fungi</taxon>
        <taxon>Dikarya</taxon>
        <taxon>Basidiomycota</taxon>
        <taxon>Agaricomycotina</taxon>
        <taxon>Agaricomycetes</taxon>
        <taxon>Cantharellales</taxon>
        <taxon>Ceratobasidiaceae</taxon>
        <taxon>Rhizoctonia</taxon>
    </lineage>
</organism>
<evidence type="ECO:0008006" key="16">
    <source>
        <dbReference type="Google" id="ProtNLM"/>
    </source>
</evidence>
<keyword evidence="6" id="KW-1015">Disulfide bond</keyword>
<protein>
    <recommendedName>
        <fullName evidence="16">Dihydrolipoyl dehydrogenase</fullName>
    </recommendedName>
</protein>
<feature type="domain" description="Pyridine nucleotide-disulphide oxidoreductase dimerisation" evidence="12">
    <location>
        <begin position="442"/>
        <end position="551"/>
    </location>
</feature>
<comment type="similarity">
    <text evidence="1 11">Belongs to the class-I pyridine nucleotide-disulfide oxidoreductase family.</text>
</comment>